<dbReference type="GO" id="GO:0003735">
    <property type="term" value="F:structural constituent of ribosome"/>
    <property type="evidence" value="ECO:0007669"/>
    <property type="project" value="InterPro"/>
</dbReference>
<dbReference type="GO" id="GO:0015935">
    <property type="term" value="C:small ribosomal subunit"/>
    <property type="evidence" value="ECO:0007669"/>
    <property type="project" value="TreeGrafter"/>
</dbReference>
<accession>A0A1G6T776</accession>
<evidence type="ECO:0000313" key="9">
    <source>
        <dbReference type="EMBL" id="SDD24881.1"/>
    </source>
</evidence>
<dbReference type="EMBL" id="FNAC01000021">
    <property type="protein sequence ID" value="SDD24881.1"/>
    <property type="molecule type" value="Genomic_DNA"/>
</dbReference>
<dbReference type="Pfam" id="PF01649">
    <property type="entry name" value="Ribosomal_S20p"/>
    <property type="match status" value="1"/>
</dbReference>
<dbReference type="InterPro" id="IPR002583">
    <property type="entry name" value="Ribosomal_bS20"/>
</dbReference>
<dbReference type="GO" id="GO:0006412">
    <property type="term" value="P:translation"/>
    <property type="evidence" value="ECO:0007669"/>
    <property type="project" value="UniProtKB-UniRule"/>
</dbReference>
<evidence type="ECO:0000256" key="1">
    <source>
        <dbReference type="ARBA" id="ARBA00003134"/>
    </source>
</evidence>
<proteinExistence type="inferred from homology"/>
<dbReference type="SUPFAM" id="SSF46992">
    <property type="entry name" value="Ribosomal protein S20"/>
    <property type="match status" value="1"/>
</dbReference>
<dbReference type="Proteomes" id="UP000199060">
    <property type="component" value="Unassembled WGS sequence"/>
</dbReference>
<evidence type="ECO:0000256" key="8">
    <source>
        <dbReference type="HAMAP-Rule" id="MF_00500"/>
    </source>
</evidence>
<evidence type="ECO:0000313" key="10">
    <source>
        <dbReference type="Proteomes" id="UP000199060"/>
    </source>
</evidence>
<dbReference type="NCBIfam" id="TIGR00029">
    <property type="entry name" value="S20"/>
    <property type="match status" value="1"/>
</dbReference>
<keyword evidence="4 8" id="KW-0694">RNA-binding</keyword>
<keyword evidence="6 8" id="KW-0687">Ribonucleoprotein</keyword>
<dbReference type="GO" id="GO:0070181">
    <property type="term" value="F:small ribosomal subunit rRNA binding"/>
    <property type="evidence" value="ECO:0007669"/>
    <property type="project" value="TreeGrafter"/>
</dbReference>
<comment type="function">
    <text evidence="1 8">Binds directly to 16S ribosomal RNA.</text>
</comment>
<dbReference type="InterPro" id="IPR036510">
    <property type="entry name" value="Ribosomal_bS20_sf"/>
</dbReference>
<dbReference type="AlphaFoldDB" id="A0A1G6T776"/>
<protein>
    <recommendedName>
        <fullName evidence="7 8">Small ribosomal subunit protein bS20</fullName>
    </recommendedName>
</protein>
<evidence type="ECO:0000256" key="5">
    <source>
        <dbReference type="ARBA" id="ARBA00022980"/>
    </source>
</evidence>
<dbReference type="Gene3D" id="1.20.58.110">
    <property type="entry name" value="Ribosomal protein S20"/>
    <property type="match status" value="1"/>
</dbReference>
<dbReference type="PANTHER" id="PTHR33398:SF1">
    <property type="entry name" value="SMALL RIBOSOMAL SUBUNIT PROTEIN BS20C"/>
    <property type="match status" value="1"/>
</dbReference>
<sequence>MLLNPLAELIIYNNFALRFGIGEQKELYLNQDMANHKSALKRIRANEAKRLRNRYQAKTTRTFIKRLKATTDKVEAQELYVKVSSLLDKLAKKNVIHKNNASNKKSRLAKFVNALA</sequence>
<evidence type="ECO:0000256" key="3">
    <source>
        <dbReference type="ARBA" id="ARBA00022730"/>
    </source>
</evidence>
<evidence type="ECO:0000256" key="2">
    <source>
        <dbReference type="ARBA" id="ARBA00007634"/>
    </source>
</evidence>
<reference evidence="10" key="1">
    <citation type="submission" date="2016-10" db="EMBL/GenBank/DDBJ databases">
        <authorList>
            <person name="Varghese N."/>
            <person name="Submissions S."/>
        </authorList>
    </citation>
    <scope>NUCLEOTIDE SEQUENCE [LARGE SCALE GENOMIC DNA]</scope>
    <source>
        <strain evidence="10">DSM 23095</strain>
    </source>
</reference>
<name>A0A1G6T776_9BACT</name>
<organism evidence="9 10">
    <name type="scientific">Algoriphagus faecimaris</name>
    <dbReference type="NCBI Taxonomy" id="686796"/>
    <lineage>
        <taxon>Bacteria</taxon>
        <taxon>Pseudomonadati</taxon>
        <taxon>Bacteroidota</taxon>
        <taxon>Cytophagia</taxon>
        <taxon>Cytophagales</taxon>
        <taxon>Cyclobacteriaceae</taxon>
        <taxon>Algoriphagus</taxon>
    </lineage>
</organism>
<dbReference type="HAMAP" id="MF_00500">
    <property type="entry name" value="Ribosomal_bS20"/>
    <property type="match status" value="1"/>
</dbReference>
<evidence type="ECO:0000256" key="6">
    <source>
        <dbReference type="ARBA" id="ARBA00023274"/>
    </source>
</evidence>
<keyword evidence="5 8" id="KW-0689">Ribosomal protein</keyword>
<comment type="similarity">
    <text evidence="2 8">Belongs to the bacterial ribosomal protein bS20 family.</text>
</comment>
<gene>
    <name evidence="8" type="primary">rpsT</name>
    <name evidence="9" type="ORF">SAMN04488104_10216</name>
</gene>
<keyword evidence="3 8" id="KW-0699">rRNA-binding</keyword>
<dbReference type="STRING" id="686796.SAMN04488104_10216"/>
<evidence type="ECO:0000256" key="4">
    <source>
        <dbReference type="ARBA" id="ARBA00022884"/>
    </source>
</evidence>
<dbReference type="PANTHER" id="PTHR33398">
    <property type="entry name" value="30S RIBOSOMAL PROTEIN S20"/>
    <property type="match status" value="1"/>
</dbReference>
<keyword evidence="10" id="KW-1185">Reference proteome</keyword>
<dbReference type="GO" id="GO:0005829">
    <property type="term" value="C:cytosol"/>
    <property type="evidence" value="ECO:0007669"/>
    <property type="project" value="TreeGrafter"/>
</dbReference>
<evidence type="ECO:0000256" key="7">
    <source>
        <dbReference type="ARBA" id="ARBA00035136"/>
    </source>
</evidence>